<feature type="compositionally biased region" description="Polar residues" evidence="1">
    <location>
        <begin position="61"/>
        <end position="74"/>
    </location>
</feature>
<protein>
    <submittedName>
        <fullName evidence="2">Uncharacterized protein</fullName>
    </submittedName>
</protein>
<organism evidence="2 3">
    <name type="scientific">Marasmiellus scandens</name>
    <dbReference type="NCBI Taxonomy" id="2682957"/>
    <lineage>
        <taxon>Eukaryota</taxon>
        <taxon>Fungi</taxon>
        <taxon>Dikarya</taxon>
        <taxon>Basidiomycota</taxon>
        <taxon>Agaricomycotina</taxon>
        <taxon>Agaricomycetes</taxon>
        <taxon>Agaricomycetidae</taxon>
        <taxon>Agaricales</taxon>
        <taxon>Marasmiineae</taxon>
        <taxon>Omphalotaceae</taxon>
        <taxon>Marasmiellus</taxon>
    </lineage>
</organism>
<feature type="compositionally biased region" description="Low complexity" evidence="1">
    <location>
        <begin position="9"/>
        <end position="28"/>
    </location>
</feature>
<dbReference type="EMBL" id="JBANRG010000011">
    <property type="protein sequence ID" value="KAK7462348.1"/>
    <property type="molecule type" value="Genomic_DNA"/>
</dbReference>
<accession>A0ABR1JIU6</accession>
<evidence type="ECO:0000313" key="3">
    <source>
        <dbReference type="Proteomes" id="UP001498398"/>
    </source>
</evidence>
<feature type="compositionally biased region" description="Polar residues" evidence="1">
    <location>
        <begin position="29"/>
        <end position="53"/>
    </location>
</feature>
<sequence>MASRNSQNPSPYSSTLTLPTLSHSAPPSKRNSNSSGLGSYTQNRIRDSLATSGYGSGGFGNPTQNVTYGESTGTKGFGTGNDYEGSRRSPSVPGAYGYSTGTKGFGTGNDFERKVQRARATASPGNGGTPFGSCHSIADKTQQGHKN</sequence>
<evidence type="ECO:0000313" key="2">
    <source>
        <dbReference type="EMBL" id="KAK7462348.1"/>
    </source>
</evidence>
<proteinExistence type="predicted"/>
<comment type="caution">
    <text evidence="2">The sequence shown here is derived from an EMBL/GenBank/DDBJ whole genome shotgun (WGS) entry which is preliminary data.</text>
</comment>
<dbReference type="Proteomes" id="UP001498398">
    <property type="component" value="Unassembled WGS sequence"/>
</dbReference>
<feature type="region of interest" description="Disordered" evidence="1">
    <location>
        <begin position="1"/>
        <end position="147"/>
    </location>
</feature>
<reference evidence="2 3" key="1">
    <citation type="submission" date="2024-01" db="EMBL/GenBank/DDBJ databases">
        <title>A draft genome for the cacao thread blight pathogen Marasmiellus scandens.</title>
        <authorList>
            <person name="Baruah I.K."/>
            <person name="Leung J."/>
            <person name="Bukari Y."/>
            <person name="Amoako-Attah I."/>
            <person name="Meinhardt L.W."/>
            <person name="Bailey B.A."/>
            <person name="Cohen S.P."/>
        </authorList>
    </citation>
    <scope>NUCLEOTIDE SEQUENCE [LARGE SCALE GENOMIC DNA]</scope>
    <source>
        <strain evidence="2 3">GH-19</strain>
    </source>
</reference>
<keyword evidence="3" id="KW-1185">Reference proteome</keyword>
<name>A0ABR1JIU6_9AGAR</name>
<evidence type="ECO:0000256" key="1">
    <source>
        <dbReference type="SAM" id="MobiDB-lite"/>
    </source>
</evidence>
<gene>
    <name evidence="2" type="ORF">VKT23_007949</name>
</gene>